<evidence type="ECO:0000313" key="2">
    <source>
        <dbReference type="EMBL" id="NEJ69365.1"/>
    </source>
</evidence>
<dbReference type="RefSeq" id="WP_164006401.1">
    <property type="nucleotide sequence ID" value="NZ_WUFT01000001.1"/>
</dbReference>
<reference evidence="2 3" key="1">
    <citation type="submission" date="2019-12" db="EMBL/GenBank/DDBJ databases">
        <title>Rhizobium genotypes associated with high levels of biological nitrogen fixation by grain legumes in a temperate-maritime cropping system.</title>
        <authorList>
            <person name="Maluk M."/>
            <person name="Francesc Ferrando Molina F."/>
            <person name="Lopez Del Egido L."/>
            <person name="Lafos M."/>
            <person name="Langarica-Fuentes A."/>
            <person name="Gebre Yohannes G."/>
            <person name="Young M.W."/>
            <person name="Martin P."/>
            <person name="Gantlett R."/>
            <person name="Kenicer G."/>
            <person name="Hawes C."/>
            <person name="Begg G.S."/>
            <person name="Quilliam R.S."/>
            <person name="Squire G.R."/>
            <person name="Poole P.S."/>
            <person name="Young P.W."/>
            <person name="Iannetta P.M."/>
            <person name="James E.K."/>
        </authorList>
    </citation>
    <scope>NUCLEOTIDE SEQUENCE [LARGE SCALE GENOMIC DNA]</scope>
    <source>
        <strain evidence="2 3">JHI366</strain>
    </source>
</reference>
<dbReference type="Proteomes" id="UP000471753">
    <property type="component" value="Unassembled WGS sequence"/>
</dbReference>
<protein>
    <submittedName>
        <fullName evidence="2">Uncharacterized protein</fullName>
    </submittedName>
</protein>
<gene>
    <name evidence="2" type="ORF">GR197_02240</name>
</gene>
<feature type="chain" id="PRO_5029807060" evidence="1">
    <location>
        <begin position="24"/>
        <end position="195"/>
    </location>
</feature>
<dbReference type="AlphaFoldDB" id="A0A7K3U7Q5"/>
<dbReference type="EMBL" id="WUFT01000001">
    <property type="protein sequence ID" value="NEJ69365.1"/>
    <property type="molecule type" value="Genomic_DNA"/>
</dbReference>
<name>A0A7K3U7Q5_9HYPH</name>
<evidence type="ECO:0000313" key="3">
    <source>
        <dbReference type="Proteomes" id="UP000471753"/>
    </source>
</evidence>
<organism evidence="2 3">
    <name type="scientific">Rhizobium phaseoli</name>
    <dbReference type="NCBI Taxonomy" id="396"/>
    <lineage>
        <taxon>Bacteria</taxon>
        <taxon>Pseudomonadati</taxon>
        <taxon>Pseudomonadota</taxon>
        <taxon>Alphaproteobacteria</taxon>
        <taxon>Hyphomicrobiales</taxon>
        <taxon>Rhizobiaceae</taxon>
        <taxon>Rhizobium/Agrobacterium group</taxon>
        <taxon>Rhizobium</taxon>
    </lineage>
</organism>
<keyword evidence="1" id="KW-0732">Signal</keyword>
<sequence>MSLRRLSFVCFALLFVISTPAAAEDRRSFGVNEPLPGEDPTCGEANRAFENTYNSGRYSSRIYLADGSLFAEHRFNGKTLYERKEEGGIWSLFTRFPSETVTDAGPVLTDCKLISYEKNDNTNVGIFSARWHRDPYYASVKIWLSTTDRLVLKTERLFAAGAGPFPTQTAVDVFETDRDKVVVPSGFLIDHSWIR</sequence>
<accession>A0A7K3U7Q5</accession>
<proteinExistence type="predicted"/>
<evidence type="ECO:0000256" key="1">
    <source>
        <dbReference type="SAM" id="SignalP"/>
    </source>
</evidence>
<feature type="signal peptide" evidence="1">
    <location>
        <begin position="1"/>
        <end position="23"/>
    </location>
</feature>
<comment type="caution">
    <text evidence="2">The sequence shown here is derived from an EMBL/GenBank/DDBJ whole genome shotgun (WGS) entry which is preliminary data.</text>
</comment>